<proteinExistence type="predicted"/>
<dbReference type="RefSeq" id="WP_063949565.1">
    <property type="nucleotide sequence ID" value="NZ_CP072308.1"/>
</dbReference>
<comment type="caution">
    <text evidence="2">The sequence shown here is derived from an EMBL/GenBank/DDBJ whole genome shotgun (WGS) entry which is preliminary data.</text>
</comment>
<reference evidence="2 3" key="1">
    <citation type="submission" date="2016-05" db="EMBL/GenBank/DDBJ databases">
        <authorList>
            <person name="Lavstsen T."/>
            <person name="Jespersen J.S."/>
        </authorList>
    </citation>
    <scope>NUCLEOTIDE SEQUENCE [LARGE SCALE GENOMIC DNA]</scope>
    <source>
        <strain evidence="2 3">KCJ1736</strain>
    </source>
</reference>
<dbReference type="EMBL" id="LXPS01000022">
    <property type="protein sequence ID" value="OAE43550.1"/>
    <property type="molecule type" value="Genomic_DNA"/>
</dbReference>
<keyword evidence="1" id="KW-1133">Transmembrane helix</keyword>
<gene>
    <name evidence="2" type="ORF">A7J57_04585</name>
</gene>
<evidence type="ECO:0008006" key="4">
    <source>
        <dbReference type="Google" id="ProtNLM"/>
    </source>
</evidence>
<dbReference type="AlphaFoldDB" id="A0A176X8S8"/>
<keyword evidence="1" id="KW-0472">Membrane</keyword>
<feature type="transmembrane region" description="Helical" evidence="1">
    <location>
        <begin position="105"/>
        <end position="124"/>
    </location>
</feature>
<dbReference type="Proteomes" id="UP000077098">
    <property type="component" value="Unassembled WGS sequence"/>
</dbReference>
<sequence length="125" mass="14066">MPAPDKDKQSGLQDEVLAGKFVLGALPPENMAELTKRLKRDRQFAAMVRRWRENLAETDHREKAAVASLLQRNPLAEGLPFRGQPLRTGSLLGAMLVEIWNSVRFWRLLALTAMVWTAALLFTIA</sequence>
<organism evidence="2 3">
    <name type="scientific">Agrobacterium tumefaciens</name>
    <dbReference type="NCBI Taxonomy" id="358"/>
    <lineage>
        <taxon>Bacteria</taxon>
        <taxon>Pseudomonadati</taxon>
        <taxon>Pseudomonadota</taxon>
        <taxon>Alphaproteobacteria</taxon>
        <taxon>Hyphomicrobiales</taxon>
        <taxon>Rhizobiaceae</taxon>
        <taxon>Rhizobium/Agrobacterium group</taxon>
        <taxon>Agrobacterium</taxon>
        <taxon>Agrobacterium tumefaciens complex</taxon>
    </lineage>
</organism>
<evidence type="ECO:0000256" key="1">
    <source>
        <dbReference type="SAM" id="Phobius"/>
    </source>
</evidence>
<protein>
    <recommendedName>
        <fullName evidence="4">Anti-sigma factor</fullName>
    </recommendedName>
</protein>
<accession>A0A176X8S8</accession>
<evidence type="ECO:0000313" key="3">
    <source>
        <dbReference type="Proteomes" id="UP000077098"/>
    </source>
</evidence>
<keyword evidence="1" id="KW-0812">Transmembrane</keyword>
<evidence type="ECO:0000313" key="2">
    <source>
        <dbReference type="EMBL" id="OAE43550.1"/>
    </source>
</evidence>
<name>A0A176X8S8_AGRTU</name>